<dbReference type="Gene3D" id="3.40.640.10">
    <property type="entry name" value="Type I PLP-dependent aspartate aminotransferase-like (Major domain)"/>
    <property type="match status" value="1"/>
</dbReference>
<dbReference type="InterPro" id="IPR015421">
    <property type="entry name" value="PyrdxlP-dep_Trfase_major"/>
</dbReference>
<evidence type="ECO:0000256" key="2">
    <source>
        <dbReference type="ARBA" id="ARBA00022679"/>
    </source>
</evidence>
<keyword evidence="2" id="KW-0808">Transferase</keyword>
<dbReference type="GO" id="GO:0008483">
    <property type="term" value="F:transaminase activity"/>
    <property type="evidence" value="ECO:0007669"/>
    <property type="project" value="UniProtKB-KW"/>
</dbReference>
<dbReference type="RefSeq" id="WP_353547735.1">
    <property type="nucleotide sequence ID" value="NZ_JAGKSB010000014.1"/>
</dbReference>
<evidence type="ECO:0000313" key="3">
    <source>
        <dbReference type="EMBL" id="MBP3944229.1"/>
    </source>
</evidence>
<dbReference type="PANTHER" id="PTHR13693">
    <property type="entry name" value="CLASS II AMINOTRANSFERASE/8-AMINO-7-OXONONANOATE SYNTHASE"/>
    <property type="match status" value="1"/>
</dbReference>
<protein>
    <submittedName>
        <fullName evidence="3">Aminotransferase class I/II-fold pyridoxal phosphate-dependent enzyme</fullName>
    </submittedName>
</protein>
<keyword evidence="4" id="KW-1185">Reference proteome</keyword>
<reference evidence="3" key="1">
    <citation type="submission" date="2021-03" db="EMBL/GenBank/DDBJ databases">
        <authorList>
            <person name="Lu T."/>
            <person name="Wang Q."/>
            <person name="Han X."/>
        </authorList>
    </citation>
    <scope>NUCLEOTIDE SEQUENCE</scope>
    <source>
        <strain evidence="3">WQ 2009</strain>
    </source>
</reference>
<keyword evidence="3" id="KW-0032">Aminotransferase</keyword>
<accession>A0A8T4HBD0</accession>
<dbReference type="InterPro" id="IPR015424">
    <property type="entry name" value="PyrdxlP-dep_Trfase"/>
</dbReference>
<sequence>MNQDSLFRNLPCPTDRTIEVADQTYLFFGGTAYLGLSNQADFRNLHITGMYRYGINNGTSRNNNVQLAVYGQAEAYLATTYGVEEAILLSSGYLAAQLAIKNLSHLGKIYYAPAAHPSLWLQDNPGVKGDFSSWAYSCVQEINNAPEEAFVIVSNSLDNMLPSSYDFEIFKAVNPAKKLYFLVDDSHGINVISNARFSVDSARFQRPNWELIVVSSLAKGMGIDAGVVFGSRAVMQAMRAHPIFTGASPASPAAAYALQHAEAIYKQAYISLQRNMKQLQAELPASCIYRADFPVYTFKEVALYDYLKKAGILISSFPYPLASDPLLNRVVINSAHTAADIARLQECLVTFFAEHEKK</sequence>
<comment type="caution">
    <text evidence="3">The sequence shown here is derived from an EMBL/GenBank/DDBJ whole genome shotgun (WGS) entry which is preliminary data.</text>
</comment>
<dbReference type="PANTHER" id="PTHR13693:SF3">
    <property type="entry name" value="LD36009P"/>
    <property type="match status" value="1"/>
</dbReference>
<dbReference type="Proteomes" id="UP000679691">
    <property type="component" value="Unassembled WGS sequence"/>
</dbReference>
<gene>
    <name evidence="3" type="ORF">J5U18_11805</name>
</gene>
<name>A0A8T4HBD0_9SPHI</name>
<proteinExistence type="predicted"/>
<dbReference type="InterPro" id="IPR015422">
    <property type="entry name" value="PyrdxlP-dep_Trfase_small"/>
</dbReference>
<evidence type="ECO:0000256" key="1">
    <source>
        <dbReference type="ARBA" id="ARBA00001933"/>
    </source>
</evidence>
<comment type="cofactor">
    <cofactor evidence="1">
        <name>pyridoxal 5'-phosphate</name>
        <dbReference type="ChEBI" id="CHEBI:597326"/>
    </cofactor>
</comment>
<dbReference type="InterPro" id="IPR050087">
    <property type="entry name" value="AON_synthase_class-II"/>
</dbReference>
<dbReference type="AlphaFoldDB" id="A0A8T4HBD0"/>
<organism evidence="3 4">
    <name type="scientific">Rhinopithecimicrobium faecis</name>
    <dbReference type="NCBI Taxonomy" id="2820698"/>
    <lineage>
        <taxon>Bacteria</taxon>
        <taxon>Pseudomonadati</taxon>
        <taxon>Bacteroidota</taxon>
        <taxon>Sphingobacteriia</taxon>
        <taxon>Sphingobacteriales</taxon>
        <taxon>Sphingobacteriaceae</taxon>
        <taxon>Rhinopithecimicrobium</taxon>
    </lineage>
</organism>
<evidence type="ECO:0000313" key="4">
    <source>
        <dbReference type="Proteomes" id="UP000679691"/>
    </source>
</evidence>
<dbReference type="Gene3D" id="3.90.1150.10">
    <property type="entry name" value="Aspartate Aminotransferase, domain 1"/>
    <property type="match status" value="1"/>
</dbReference>
<dbReference type="SUPFAM" id="SSF53383">
    <property type="entry name" value="PLP-dependent transferases"/>
    <property type="match status" value="1"/>
</dbReference>
<dbReference type="EMBL" id="JAGKSB010000014">
    <property type="protein sequence ID" value="MBP3944229.1"/>
    <property type="molecule type" value="Genomic_DNA"/>
</dbReference>